<dbReference type="Gene3D" id="3.30.70.20">
    <property type="match status" value="1"/>
</dbReference>
<dbReference type="PROSITE" id="PS51379">
    <property type="entry name" value="4FE4S_FER_2"/>
    <property type="match status" value="2"/>
</dbReference>
<dbReference type="Proteomes" id="UP000824078">
    <property type="component" value="Unassembled WGS sequence"/>
</dbReference>
<feature type="domain" description="4Fe-4S ferredoxin-type" evidence="4">
    <location>
        <begin position="210"/>
        <end position="239"/>
    </location>
</feature>
<name>A0A9D1HW01_9ACTN</name>
<evidence type="ECO:0000256" key="3">
    <source>
        <dbReference type="ARBA" id="ARBA00023014"/>
    </source>
</evidence>
<dbReference type="SUPFAM" id="SSF52218">
    <property type="entry name" value="Flavoproteins"/>
    <property type="match status" value="1"/>
</dbReference>
<protein>
    <submittedName>
        <fullName evidence="5">4Fe-4S binding protein</fullName>
    </submittedName>
</protein>
<dbReference type="Pfam" id="PF00037">
    <property type="entry name" value="Fer4"/>
    <property type="match status" value="2"/>
</dbReference>
<dbReference type="InterPro" id="IPR017896">
    <property type="entry name" value="4Fe4S_Fe-S-bd"/>
</dbReference>
<accession>A0A9D1HW01</accession>
<dbReference type="PROSITE" id="PS00198">
    <property type="entry name" value="4FE4S_FER_1"/>
    <property type="match status" value="1"/>
</dbReference>
<dbReference type="GO" id="GO:0046872">
    <property type="term" value="F:metal ion binding"/>
    <property type="evidence" value="ECO:0007669"/>
    <property type="project" value="UniProtKB-KW"/>
</dbReference>
<dbReference type="SUPFAM" id="SSF54862">
    <property type="entry name" value="4Fe-4S ferredoxins"/>
    <property type="match status" value="1"/>
</dbReference>
<feature type="domain" description="4Fe-4S ferredoxin-type" evidence="4">
    <location>
        <begin position="181"/>
        <end position="209"/>
    </location>
</feature>
<dbReference type="InterPro" id="IPR029039">
    <property type="entry name" value="Flavoprotein-like_sf"/>
</dbReference>
<comment type="caution">
    <text evidence="5">The sequence shown here is derived from an EMBL/GenBank/DDBJ whole genome shotgun (WGS) entry which is preliminary data.</text>
</comment>
<dbReference type="Gene3D" id="3.40.50.360">
    <property type="match status" value="1"/>
</dbReference>
<proteinExistence type="predicted"/>
<dbReference type="EMBL" id="DVMQ01000002">
    <property type="protein sequence ID" value="HIU23384.1"/>
    <property type="molecule type" value="Genomic_DNA"/>
</dbReference>
<dbReference type="GO" id="GO:0051536">
    <property type="term" value="F:iron-sulfur cluster binding"/>
    <property type="evidence" value="ECO:0007669"/>
    <property type="project" value="UniProtKB-KW"/>
</dbReference>
<reference evidence="5" key="1">
    <citation type="submission" date="2020-10" db="EMBL/GenBank/DDBJ databases">
        <authorList>
            <person name="Gilroy R."/>
        </authorList>
    </citation>
    <scope>NUCLEOTIDE SEQUENCE</scope>
    <source>
        <strain evidence="5">ChiHjej12B11-29160</strain>
    </source>
</reference>
<evidence type="ECO:0000256" key="2">
    <source>
        <dbReference type="ARBA" id="ARBA00023004"/>
    </source>
</evidence>
<dbReference type="AlphaFoldDB" id="A0A9D1HW01"/>
<evidence type="ECO:0000313" key="5">
    <source>
        <dbReference type="EMBL" id="HIU23384.1"/>
    </source>
</evidence>
<gene>
    <name evidence="5" type="ORF">IAD17_00415</name>
</gene>
<evidence type="ECO:0000256" key="1">
    <source>
        <dbReference type="ARBA" id="ARBA00022723"/>
    </source>
</evidence>
<dbReference type="PANTHER" id="PTHR43122:SF1">
    <property type="entry name" value="IRON-SULFUR-BINDING PROTEIN"/>
    <property type="match status" value="1"/>
</dbReference>
<dbReference type="PANTHER" id="PTHR43122">
    <property type="entry name" value="FERREDOXIN SUBUNIT OF PYRUVATE:FLAVODOXIN OXIDOREDUCTASE-RELATED"/>
    <property type="match status" value="1"/>
</dbReference>
<keyword evidence="2" id="KW-0408">Iron</keyword>
<keyword evidence="3" id="KW-0411">Iron-sulfur</keyword>
<evidence type="ECO:0000259" key="4">
    <source>
        <dbReference type="PROSITE" id="PS51379"/>
    </source>
</evidence>
<evidence type="ECO:0000313" key="6">
    <source>
        <dbReference type="Proteomes" id="UP000824078"/>
    </source>
</evidence>
<sequence>MSMVEIVFSPTGGTEKVADKLTARLAECCDIADRQVVDLVNPAFNAHLVEISSDDVVAIAVPSFGGRMPSTAAERLSQINGHGATAILVCVYGNRAFEDTLVELEDVAHGAGFVVVAAVAAIAEHSIVRSVAAGRPDAADFEELTSFADRIAERLQMCATGEAVESPTIPGNRPYKEAGGSGMVPKASKACVNCGICAKACPVQAIDAEDCHKVDSERCISCMRCVSVCPHNARAVSAVMLATVSTVLKKACADRRENELFL</sequence>
<organism evidence="5 6">
    <name type="scientific">Candidatus Coprovicinus avistercoris</name>
    <dbReference type="NCBI Taxonomy" id="2840754"/>
    <lineage>
        <taxon>Bacteria</taxon>
        <taxon>Bacillati</taxon>
        <taxon>Actinomycetota</taxon>
        <taxon>Coriobacteriia</taxon>
        <taxon>Coriobacteriales</taxon>
        <taxon>Coriobacteriaceae</taxon>
        <taxon>Coriobacteriaceae incertae sedis</taxon>
        <taxon>Candidatus Coprovicinus</taxon>
    </lineage>
</organism>
<dbReference type="InterPro" id="IPR017900">
    <property type="entry name" value="4Fe4S_Fe_S_CS"/>
</dbReference>
<keyword evidence="1" id="KW-0479">Metal-binding</keyword>
<reference evidence="5" key="2">
    <citation type="journal article" date="2021" name="PeerJ">
        <title>Extensive microbial diversity within the chicken gut microbiome revealed by metagenomics and culture.</title>
        <authorList>
            <person name="Gilroy R."/>
            <person name="Ravi A."/>
            <person name="Getino M."/>
            <person name="Pursley I."/>
            <person name="Horton D.L."/>
            <person name="Alikhan N.F."/>
            <person name="Baker D."/>
            <person name="Gharbi K."/>
            <person name="Hall N."/>
            <person name="Watson M."/>
            <person name="Adriaenssens E.M."/>
            <person name="Foster-Nyarko E."/>
            <person name="Jarju S."/>
            <person name="Secka A."/>
            <person name="Antonio M."/>
            <person name="Oren A."/>
            <person name="Chaudhuri R.R."/>
            <person name="La Ragione R."/>
            <person name="Hildebrand F."/>
            <person name="Pallen M.J."/>
        </authorList>
    </citation>
    <scope>NUCLEOTIDE SEQUENCE</scope>
    <source>
        <strain evidence="5">ChiHjej12B11-29160</strain>
    </source>
</reference>